<sequence>MEHGKTYRTTCGAGKGAGHKFCGNCGAAVTAEQEFCTTCGQKLGATSTSAKGTDAVHKVTDTVVQKTTNLADLASQKIKPFWLAAGLKYTKVGN</sequence>
<accession>A0A3R8KJM2</accession>
<dbReference type="OrthoDB" id="2920777at2"/>
<feature type="domain" description="Zinc-ribbon" evidence="1">
    <location>
        <begin position="21"/>
        <end position="43"/>
    </location>
</feature>
<evidence type="ECO:0000259" key="1">
    <source>
        <dbReference type="Pfam" id="PF13240"/>
    </source>
</evidence>
<evidence type="ECO:0000313" key="2">
    <source>
        <dbReference type="EMBL" id="RRK09390.1"/>
    </source>
</evidence>
<dbReference type="AlphaFoldDB" id="A0A3R8KJM2"/>
<reference evidence="2 3" key="1">
    <citation type="submission" date="2018-08" db="EMBL/GenBank/DDBJ databases">
        <title>Genome Lactobacillus garii FI11369.</title>
        <authorList>
            <person name="Diaz M."/>
            <person name="Narbad A."/>
        </authorList>
    </citation>
    <scope>NUCLEOTIDE SEQUENCE [LARGE SCALE GENOMIC DNA]</scope>
    <source>
        <strain evidence="2 3">FI11369</strain>
    </source>
</reference>
<dbReference type="InterPro" id="IPR026870">
    <property type="entry name" value="Zinc_ribbon_dom"/>
</dbReference>
<dbReference type="EMBL" id="QWZQ01000060">
    <property type="protein sequence ID" value="RRK09390.1"/>
    <property type="molecule type" value="Genomic_DNA"/>
</dbReference>
<evidence type="ECO:0000313" key="3">
    <source>
        <dbReference type="Proteomes" id="UP000283633"/>
    </source>
</evidence>
<proteinExistence type="predicted"/>
<comment type="caution">
    <text evidence="2">The sequence shown here is derived from an EMBL/GenBank/DDBJ whole genome shotgun (WGS) entry which is preliminary data.</text>
</comment>
<gene>
    <name evidence="2" type="ORF">D1831_13000</name>
</gene>
<protein>
    <submittedName>
        <fullName evidence="2">Zinc ribbon domain-containing protein</fullName>
    </submittedName>
</protein>
<organism evidence="2 3">
    <name type="scientific">Lactiplantibacillus garii</name>
    <dbReference type="NCBI Taxonomy" id="2306423"/>
    <lineage>
        <taxon>Bacteria</taxon>
        <taxon>Bacillati</taxon>
        <taxon>Bacillota</taxon>
        <taxon>Bacilli</taxon>
        <taxon>Lactobacillales</taxon>
        <taxon>Lactobacillaceae</taxon>
        <taxon>Lactiplantibacillus</taxon>
    </lineage>
</organism>
<dbReference type="Pfam" id="PF13240">
    <property type="entry name" value="Zn_Ribbon_1"/>
    <property type="match status" value="1"/>
</dbReference>
<dbReference type="RefSeq" id="WP_125073286.1">
    <property type="nucleotide sequence ID" value="NZ_QWZQ01000060.1"/>
</dbReference>
<keyword evidence="3" id="KW-1185">Reference proteome</keyword>
<name>A0A3R8KJM2_9LACO</name>
<dbReference type="Proteomes" id="UP000283633">
    <property type="component" value="Unassembled WGS sequence"/>
</dbReference>